<organism evidence="1 2">
    <name type="scientific">Penstemon smallii</name>
    <dbReference type="NCBI Taxonomy" id="265156"/>
    <lineage>
        <taxon>Eukaryota</taxon>
        <taxon>Viridiplantae</taxon>
        <taxon>Streptophyta</taxon>
        <taxon>Embryophyta</taxon>
        <taxon>Tracheophyta</taxon>
        <taxon>Spermatophyta</taxon>
        <taxon>Magnoliopsida</taxon>
        <taxon>eudicotyledons</taxon>
        <taxon>Gunneridae</taxon>
        <taxon>Pentapetalae</taxon>
        <taxon>asterids</taxon>
        <taxon>lamiids</taxon>
        <taxon>Lamiales</taxon>
        <taxon>Plantaginaceae</taxon>
        <taxon>Cheloneae</taxon>
        <taxon>Penstemon</taxon>
    </lineage>
</organism>
<evidence type="ECO:0000313" key="1">
    <source>
        <dbReference type="EMBL" id="KAL3824740.1"/>
    </source>
</evidence>
<protein>
    <submittedName>
        <fullName evidence="1">Uncharacterized protein</fullName>
    </submittedName>
</protein>
<comment type="caution">
    <text evidence="1">The sequence shown here is derived from an EMBL/GenBank/DDBJ whole genome shotgun (WGS) entry which is preliminary data.</text>
</comment>
<dbReference type="EMBL" id="JBJXBP010000006">
    <property type="protein sequence ID" value="KAL3824740.1"/>
    <property type="molecule type" value="Genomic_DNA"/>
</dbReference>
<reference evidence="1 2" key="1">
    <citation type="submission" date="2024-12" db="EMBL/GenBank/DDBJ databases">
        <title>The unique morphological basis and parallel evolutionary history of personate flowers in Penstemon.</title>
        <authorList>
            <person name="Depatie T.H."/>
            <person name="Wessinger C.A."/>
        </authorList>
    </citation>
    <scope>NUCLEOTIDE SEQUENCE [LARGE SCALE GENOMIC DNA]</scope>
    <source>
        <strain evidence="1">WTNN_2</strain>
        <tissue evidence="1">Leaf</tissue>
    </source>
</reference>
<dbReference type="Proteomes" id="UP001634393">
    <property type="component" value="Unassembled WGS sequence"/>
</dbReference>
<evidence type="ECO:0000313" key="2">
    <source>
        <dbReference type="Proteomes" id="UP001634393"/>
    </source>
</evidence>
<gene>
    <name evidence="1" type="ORF">ACJIZ3_020769</name>
</gene>
<name>A0ABD3SK62_9LAMI</name>
<proteinExistence type="predicted"/>
<sequence>MADKLIAVEKIKAFWHSQVHDPDKWDLNMLCQLIRRKDQKLQLARTIITPVRSFANGKS</sequence>
<dbReference type="AlphaFoldDB" id="A0ABD3SK62"/>
<accession>A0ABD3SK62</accession>
<keyword evidence="2" id="KW-1185">Reference proteome</keyword>